<comment type="caution">
    <text evidence="2">The sequence shown here is derived from an EMBL/GenBank/DDBJ whole genome shotgun (WGS) entry which is preliminary data.</text>
</comment>
<keyword evidence="1" id="KW-0812">Transmembrane</keyword>
<evidence type="ECO:0000256" key="1">
    <source>
        <dbReference type="SAM" id="Phobius"/>
    </source>
</evidence>
<feature type="transmembrane region" description="Helical" evidence="1">
    <location>
        <begin position="26"/>
        <end position="51"/>
    </location>
</feature>
<organism evidence="2">
    <name type="scientific">bioreactor metagenome</name>
    <dbReference type="NCBI Taxonomy" id="1076179"/>
    <lineage>
        <taxon>unclassified sequences</taxon>
        <taxon>metagenomes</taxon>
        <taxon>ecological metagenomes</taxon>
    </lineage>
</organism>
<sequence length="168" mass="19119">MFSNSKRNDNFGLRKTSVMKKRKRPWMLTVLCIFSMGGGVLGVLIGILSIIDIELIKVFARIPGYASIFSLTNEAHFLYPYVKIILYGVSFTGALYILKLKKTGFYLYSTAQILLLVIPYLMWSSIPVYTFFADLPDMIFTFAFIGAYTLYLPYMNPVPDQDTNGTEK</sequence>
<keyword evidence="1" id="KW-0472">Membrane</keyword>
<reference evidence="2" key="1">
    <citation type="submission" date="2019-08" db="EMBL/GenBank/DDBJ databases">
        <authorList>
            <person name="Kucharzyk K."/>
            <person name="Murdoch R.W."/>
            <person name="Higgins S."/>
            <person name="Loffler F."/>
        </authorList>
    </citation>
    <scope>NUCLEOTIDE SEQUENCE</scope>
</reference>
<accession>A0A644Y9R1</accession>
<evidence type="ECO:0000313" key="2">
    <source>
        <dbReference type="EMBL" id="MPM25049.1"/>
    </source>
</evidence>
<protein>
    <recommendedName>
        <fullName evidence="3">DUF2127 domain-containing protein</fullName>
    </recommendedName>
</protein>
<keyword evidence="1" id="KW-1133">Transmembrane helix</keyword>
<proteinExistence type="predicted"/>
<feature type="transmembrane region" description="Helical" evidence="1">
    <location>
        <begin position="78"/>
        <end position="98"/>
    </location>
</feature>
<evidence type="ECO:0008006" key="3">
    <source>
        <dbReference type="Google" id="ProtNLM"/>
    </source>
</evidence>
<name>A0A644Y9R1_9ZZZZ</name>
<feature type="transmembrane region" description="Helical" evidence="1">
    <location>
        <begin position="105"/>
        <end position="123"/>
    </location>
</feature>
<gene>
    <name evidence="2" type="ORF">SDC9_71538</name>
</gene>
<feature type="transmembrane region" description="Helical" evidence="1">
    <location>
        <begin position="129"/>
        <end position="151"/>
    </location>
</feature>
<dbReference type="EMBL" id="VSSQ01004402">
    <property type="protein sequence ID" value="MPM25049.1"/>
    <property type="molecule type" value="Genomic_DNA"/>
</dbReference>
<dbReference type="AlphaFoldDB" id="A0A644Y9R1"/>